<feature type="domain" description="Insertion element IS402-like" evidence="1">
    <location>
        <begin position="99"/>
        <end position="169"/>
    </location>
</feature>
<dbReference type="RefSeq" id="WP_076955161.1">
    <property type="nucleotide sequence ID" value="NZ_MNPW01000031.1"/>
</dbReference>
<proteinExistence type="predicted"/>
<dbReference type="AlphaFoldDB" id="A0A1V2JXJ0"/>
<accession>A0A1V2JXJ0</accession>
<name>A0A1V2JXJ0_PSECE</name>
<protein>
    <recommendedName>
        <fullName evidence="1">Insertion element IS402-like domain-containing protein</fullName>
    </recommendedName>
</protein>
<dbReference type="PANTHER" id="PTHR30007">
    <property type="entry name" value="PHP DOMAIN PROTEIN"/>
    <property type="match status" value="1"/>
</dbReference>
<evidence type="ECO:0000313" key="3">
    <source>
        <dbReference type="Proteomes" id="UP000189295"/>
    </source>
</evidence>
<dbReference type="OrthoDB" id="1551210at2"/>
<gene>
    <name evidence="2" type="ORF">BLL36_29065</name>
</gene>
<dbReference type="EMBL" id="MNPW01000031">
    <property type="protein sequence ID" value="ONH49556.1"/>
    <property type="molecule type" value="Genomic_DNA"/>
</dbReference>
<dbReference type="Proteomes" id="UP000189295">
    <property type="component" value="Unassembled WGS sequence"/>
</dbReference>
<dbReference type="InterPro" id="IPR025161">
    <property type="entry name" value="IS402-like_dom"/>
</dbReference>
<organism evidence="2 3">
    <name type="scientific">Pseudomonas cedrina subsp. cedrina</name>
    <dbReference type="NCBI Taxonomy" id="76762"/>
    <lineage>
        <taxon>Bacteria</taxon>
        <taxon>Pseudomonadati</taxon>
        <taxon>Pseudomonadota</taxon>
        <taxon>Gammaproteobacteria</taxon>
        <taxon>Pseudomonadales</taxon>
        <taxon>Pseudomonadaceae</taxon>
        <taxon>Pseudomonas</taxon>
    </lineage>
</organism>
<evidence type="ECO:0000313" key="2">
    <source>
        <dbReference type="EMBL" id="ONH49556.1"/>
    </source>
</evidence>
<reference evidence="2 3" key="1">
    <citation type="submission" date="2016-10" db="EMBL/GenBank/DDBJ databases">
        <title>Pseudomonas lactis sp. nov. and Pseudomonas paralactis sp. nov., isolated from bovine raw milk.</title>
        <authorList>
            <person name="Von Neubeck M."/>
            <person name="Huptas C."/>
            <person name="Glueck C."/>
            <person name="Krewinkel M."/>
            <person name="Stoeckel M."/>
            <person name="Stressler T."/>
            <person name="Fischer L."/>
            <person name="Hinrichs J."/>
            <person name="Scherer S."/>
            <person name="Wenning M."/>
        </authorList>
    </citation>
    <scope>NUCLEOTIDE SEQUENCE [LARGE SCALE GENOMIC DNA]</scope>
    <source>
        <strain evidence="2 3">DSM 17516</strain>
    </source>
</reference>
<evidence type="ECO:0000259" key="1">
    <source>
        <dbReference type="Pfam" id="PF13340"/>
    </source>
</evidence>
<dbReference type="Pfam" id="PF13340">
    <property type="entry name" value="DUF4096"/>
    <property type="match status" value="1"/>
</dbReference>
<sequence>MTLKSRPFKLGANEIKVLVSAIESNPSATLSEIGVELTRRTGLIATRQTIKTTLLRSGMALMCNGTVVNVESPSQTAVRYGYNNAHRPAELEKAYPDFLTDAEWACVKDVFENDCGLPPRYDRRALVDACDYVVRTGCAWRMLPKHFPRWQTVYRTFRRWSEQDKFEQMQARLRARYCEPNARCVEPTTQTIQR</sequence>
<comment type="caution">
    <text evidence="2">The sequence shown here is derived from an EMBL/GenBank/DDBJ whole genome shotgun (WGS) entry which is preliminary data.</text>
</comment>
<dbReference type="PANTHER" id="PTHR30007:SF0">
    <property type="entry name" value="TRANSPOSASE"/>
    <property type="match status" value="1"/>
</dbReference>